<organism evidence="2">
    <name type="scientific">marine sediment metagenome</name>
    <dbReference type="NCBI Taxonomy" id="412755"/>
    <lineage>
        <taxon>unclassified sequences</taxon>
        <taxon>metagenomes</taxon>
        <taxon>ecological metagenomes</taxon>
    </lineage>
</organism>
<accession>X1KRE4</accession>
<sequence>FFRQRTGIGGGTLTESQQQMAEEFRIGMASALGVPPEAIRDDLVRNWIVNWTRAFVKPEYWAEVAPTTDRIRALGITMGEIVRSALSARERLDLMKQAQPPLAEQPQRTKEEPYYSDLSIVGA</sequence>
<feature type="non-terminal residue" evidence="2">
    <location>
        <position position="1"/>
    </location>
</feature>
<protein>
    <submittedName>
        <fullName evidence="2">Uncharacterized protein</fullName>
    </submittedName>
</protein>
<evidence type="ECO:0000256" key="1">
    <source>
        <dbReference type="SAM" id="MobiDB-lite"/>
    </source>
</evidence>
<reference evidence="2" key="1">
    <citation type="journal article" date="2014" name="Front. Microbiol.">
        <title>High frequency of phylogenetically diverse reductive dehalogenase-homologous genes in deep subseafloor sedimentary metagenomes.</title>
        <authorList>
            <person name="Kawai M."/>
            <person name="Futagami T."/>
            <person name="Toyoda A."/>
            <person name="Takaki Y."/>
            <person name="Nishi S."/>
            <person name="Hori S."/>
            <person name="Arai W."/>
            <person name="Tsubouchi T."/>
            <person name="Morono Y."/>
            <person name="Uchiyama I."/>
            <person name="Ito T."/>
            <person name="Fujiyama A."/>
            <person name="Inagaki F."/>
            <person name="Takami H."/>
        </authorList>
    </citation>
    <scope>NUCLEOTIDE SEQUENCE</scope>
    <source>
        <strain evidence="2">Expedition CK06-06</strain>
    </source>
</reference>
<dbReference type="AlphaFoldDB" id="X1KRE4"/>
<evidence type="ECO:0000313" key="2">
    <source>
        <dbReference type="EMBL" id="GAH84558.1"/>
    </source>
</evidence>
<comment type="caution">
    <text evidence="2">The sequence shown here is derived from an EMBL/GenBank/DDBJ whole genome shotgun (WGS) entry which is preliminary data.</text>
</comment>
<name>X1KRE4_9ZZZZ</name>
<gene>
    <name evidence="2" type="ORF">S03H2_59739</name>
</gene>
<proteinExistence type="predicted"/>
<dbReference type="EMBL" id="BARU01038426">
    <property type="protein sequence ID" value="GAH84558.1"/>
    <property type="molecule type" value="Genomic_DNA"/>
</dbReference>
<feature type="region of interest" description="Disordered" evidence="1">
    <location>
        <begin position="98"/>
        <end position="123"/>
    </location>
</feature>